<dbReference type="RefSeq" id="XP_031933442.1">
    <property type="nucleotide sequence ID" value="XM_032069677.1"/>
</dbReference>
<keyword evidence="5" id="KW-1185">Reference proteome</keyword>
<gene>
    <name evidence="4" type="ORF">BDV27DRAFT_140540</name>
</gene>
<organism evidence="4 5">
    <name type="scientific">Aspergillus caelatus</name>
    <dbReference type="NCBI Taxonomy" id="61420"/>
    <lineage>
        <taxon>Eukaryota</taxon>
        <taxon>Fungi</taxon>
        <taxon>Dikarya</taxon>
        <taxon>Ascomycota</taxon>
        <taxon>Pezizomycotina</taxon>
        <taxon>Eurotiomycetes</taxon>
        <taxon>Eurotiomycetidae</taxon>
        <taxon>Eurotiales</taxon>
        <taxon>Aspergillaceae</taxon>
        <taxon>Aspergillus</taxon>
        <taxon>Aspergillus subgen. Circumdati</taxon>
    </lineage>
</organism>
<dbReference type="Proteomes" id="UP000326268">
    <property type="component" value="Unassembled WGS sequence"/>
</dbReference>
<protein>
    <submittedName>
        <fullName evidence="4">Alpha/Beta hydrolase protein</fullName>
    </submittedName>
</protein>
<dbReference type="SUPFAM" id="SSF53474">
    <property type="entry name" value="alpha/beta-Hydrolases"/>
    <property type="match status" value="1"/>
</dbReference>
<evidence type="ECO:0000256" key="1">
    <source>
        <dbReference type="ARBA" id="ARBA00010088"/>
    </source>
</evidence>
<dbReference type="GeneID" id="43654123"/>
<evidence type="ECO:0000259" key="3">
    <source>
        <dbReference type="Pfam" id="PF00561"/>
    </source>
</evidence>
<evidence type="ECO:0000256" key="2">
    <source>
        <dbReference type="ARBA" id="ARBA00022801"/>
    </source>
</evidence>
<dbReference type="EMBL" id="ML737566">
    <property type="protein sequence ID" value="KAE8370361.1"/>
    <property type="molecule type" value="Genomic_DNA"/>
</dbReference>
<accession>A0A5N7AKI8</accession>
<dbReference type="PANTHER" id="PTHR43798:SF33">
    <property type="entry name" value="HYDROLASE, PUTATIVE (AFU_ORTHOLOGUE AFUA_2G14860)-RELATED"/>
    <property type="match status" value="1"/>
</dbReference>
<dbReference type="Gene3D" id="3.40.50.1820">
    <property type="entry name" value="alpha/beta hydrolase"/>
    <property type="match status" value="1"/>
</dbReference>
<evidence type="ECO:0000313" key="4">
    <source>
        <dbReference type="EMBL" id="KAE8370361.1"/>
    </source>
</evidence>
<dbReference type="InterPro" id="IPR050266">
    <property type="entry name" value="AB_hydrolase_sf"/>
</dbReference>
<dbReference type="GO" id="GO:0008233">
    <property type="term" value="F:peptidase activity"/>
    <property type="evidence" value="ECO:0007669"/>
    <property type="project" value="InterPro"/>
</dbReference>
<evidence type="ECO:0000313" key="5">
    <source>
        <dbReference type="Proteomes" id="UP000326268"/>
    </source>
</evidence>
<dbReference type="InterPro" id="IPR029058">
    <property type="entry name" value="AB_hydrolase_fold"/>
</dbReference>
<dbReference type="InterPro" id="IPR000073">
    <property type="entry name" value="AB_hydrolase_1"/>
</dbReference>
<keyword evidence="2 4" id="KW-0378">Hydrolase</keyword>
<dbReference type="OrthoDB" id="408373at2759"/>
<proteinExistence type="inferred from homology"/>
<dbReference type="PRINTS" id="PR00793">
    <property type="entry name" value="PROAMNOPTASE"/>
</dbReference>
<comment type="similarity">
    <text evidence="1">Belongs to the peptidase S33 family.</text>
</comment>
<dbReference type="AlphaFoldDB" id="A0A5N7AKI8"/>
<name>A0A5N7AKI8_9EURO</name>
<dbReference type="PANTHER" id="PTHR43798">
    <property type="entry name" value="MONOACYLGLYCEROL LIPASE"/>
    <property type="match status" value="1"/>
</dbReference>
<dbReference type="GO" id="GO:0016020">
    <property type="term" value="C:membrane"/>
    <property type="evidence" value="ECO:0007669"/>
    <property type="project" value="TreeGrafter"/>
</dbReference>
<reference evidence="4 5" key="1">
    <citation type="submission" date="2019-04" db="EMBL/GenBank/DDBJ databases">
        <title>Friends and foes A comparative genomics studyof 23 Aspergillus species from section Flavi.</title>
        <authorList>
            <consortium name="DOE Joint Genome Institute"/>
            <person name="Kjaerbolling I."/>
            <person name="Vesth T."/>
            <person name="Frisvad J.C."/>
            <person name="Nybo J.L."/>
            <person name="Theobald S."/>
            <person name="Kildgaard S."/>
            <person name="Isbrandt T."/>
            <person name="Kuo A."/>
            <person name="Sato A."/>
            <person name="Lyhne E.K."/>
            <person name="Kogle M.E."/>
            <person name="Wiebenga A."/>
            <person name="Kun R.S."/>
            <person name="Lubbers R.J."/>
            <person name="Makela M.R."/>
            <person name="Barry K."/>
            <person name="Chovatia M."/>
            <person name="Clum A."/>
            <person name="Daum C."/>
            <person name="Haridas S."/>
            <person name="He G."/>
            <person name="LaButti K."/>
            <person name="Lipzen A."/>
            <person name="Mondo S."/>
            <person name="Riley R."/>
            <person name="Salamov A."/>
            <person name="Simmons B.A."/>
            <person name="Magnuson J.K."/>
            <person name="Henrissat B."/>
            <person name="Mortensen U.H."/>
            <person name="Larsen T.O."/>
            <person name="Devries R.P."/>
            <person name="Grigoriev I.V."/>
            <person name="Machida M."/>
            <person name="Baker S.E."/>
            <person name="Andersen M.R."/>
        </authorList>
    </citation>
    <scope>NUCLEOTIDE SEQUENCE [LARGE SCALE GENOMIC DNA]</scope>
    <source>
        <strain evidence="4 5">CBS 763.97</strain>
    </source>
</reference>
<dbReference type="GO" id="GO:0006508">
    <property type="term" value="P:proteolysis"/>
    <property type="evidence" value="ECO:0007669"/>
    <property type="project" value="InterPro"/>
</dbReference>
<feature type="domain" description="AB hydrolase-1" evidence="3">
    <location>
        <begin position="27"/>
        <end position="271"/>
    </location>
</feature>
<dbReference type="Pfam" id="PF00561">
    <property type="entry name" value="Abhydrolase_1"/>
    <property type="match status" value="1"/>
</dbReference>
<sequence length="290" mass="32332">MEQAATKSVTINGAQLAYRLVGPANAPLIVTLHGGRGFGDHKSDFQAFLPLSSDYRLLSFDLRGHGRSSRTEPYSFRQLVEDIEGLRRYFVGGEKPCIICGGSFGGFFAQQYAITYPSHVSHLILRGTAPSHHHEAEAIQVLEARIHRAPGLSTGMLRDKIFGQFDSDLEFQLIMYAAAPLYSESFDADIALRRNIDTVFYAKSHNDLYAEPEKLFDYRDSLSTVTAKTLIIVGERDWICPPAQSRVIASLIPDSRLEIIQNANHSVHIEKNAEVIGHIRKHLIQPAELS</sequence>
<dbReference type="InterPro" id="IPR002410">
    <property type="entry name" value="Peptidase_S33"/>
</dbReference>
<dbReference type="PRINTS" id="PR00111">
    <property type="entry name" value="ABHYDROLASE"/>
</dbReference>